<reference evidence="2 3" key="1">
    <citation type="journal article" date="2018" name="Nat. Biotechnol.">
        <title>A standardized bacterial taxonomy based on genome phylogeny substantially revises the tree of life.</title>
        <authorList>
            <person name="Parks D.H."/>
            <person name="Chuvochina M."/>
            <person name="Waite D.W."/>
            <person name="Rinke C."/>
            <person name="Skarshewski A."/>
            <person name="Chaumeil P.A."/>
            <person name="Hugenholtz P."/>
        </authorList>
    </citation>
    <scope>NUCLEOTIDE SEQUENCE [LARGE SCALE GENOMIC DNA]</scope>
    <source>
        <strain evidence="2">UBA9375</strain>
    </source>
</reference>
<dbReference type="AlphaFoldDB" id="A0A3D3R3D4"/>
<accession>A0A3D3R3D4</accession>
<dbReference type="InterPro" id="IPR010869">
    <property type="entry name" value="DUF1501"/>
</dbReference>
<sequence length="427" mass="46782">MQTDALLHLNLNRRGELSRRNFLQSAALGIGGSSLLSQFRLHAEELKKEGRSCILLWLAGAPSQMETWDPKPGTPNGGETKKIQTQSPGVEIAHYWPKIAAAMNEIAVIRAMTGKEAAHERGTYHLHTGHRMLGIEKFPHFGSVVARELGDPQSDIPNFVSIGQTLSSGFLGVQVAPFIIDRPGQLPDNVVNSTSDLRQRRRLALLSQQEAEFAKAGATELVKEQSELYQKANLMMTSPRLKAFQFDDEPAAMQEAYGKSQTGQGLLVARRLVEAGVPFVEVRSTGWDMHSSVFSSMARRAPEVDQGLSQLLLDLKQRGLLEKTLVLCMGEFGRTPKINARGPAPGRDHWVRNFNLLMAGAGIKGGQVIGKTDENGQEITEDPVQVDDLFQSMCKAMQMDADMELHTPVGRPVRLVDGGAVIKGLFG</sequence>
<evidence type="ECO:0000313" key="3">
    <source>
        <dbReference type="Proteomes" id="UP000263642"/>
    </source>
</evidence>
<dbReference type="PANTHER" id="PTHR43737">
    <property type="entry name" value="BLL7424 PROTEIN"/>
    <property type="match status" value="1"/>
</dbReference>
<feature type="region of interest" description="Disordered" evidence="1">
    <location>
        <begin position="65"/>
        <end position="87"/>
    </location>
</feature>
<proteinExistence type="predicted"/>
<dbReference type="Pfam" id="PF07394">
    <property type="entry name" value="DUF1501"/>
    <property type="match status" value="1"/>
</dbReference>
<dbReference type="EMBL" id="DQAY01000044">
    <property type="protein sequence ID" value="HCO22718.1"/>
    <property type="molecule type" value="Genomic_DNA"/>
</dbReference>
<evidence type="ECO:0000256" key="1">
    <source>
        <dbReference type="SAM" id="MobiDB-lite"/>
    </source>
</evidence>
<protein>
    <submittedName>
        <fullName evidence="2">DUF1501 domain-containing protein</fullName>
    </submittedName>
</protein>
<gene>
    <name evidence="2" type="ORF">DIT97_06500</name>
</gene>
<dbReference type="PANTHER" id="PTHR43737:SF1">
    <property type="entry name" value="DUF1501 DOMAIN-CONTAINING PROTEIN"/>
    <property type="match status" value="1"/>
</dbReference>
<dbReference type="Proteomes" id="UP000263642">
    <property type="component" value="Unassembled WGS sequence"/>
</dbReference>
<evidence type="ECO:0000313" key="2">
    <source>
        <dbReference type="EMBL" id="HCO22718.1"/>
    </source>
</evidence>
<name>A0A3D3R3D4_9PLAN</name>
<dbReference type="SUPFAM" id="SSF53649">
    <property type="entry name" value="Alkaline phosphatase-like"/>
    <property type="match status" value="1"/>
</dbReference>
<organism evidence="2 3">
    <name type="scientific">Gimesia maris</name>
    <dbReference type="NCBI Taxonomy" id="122"/>
    <lineage>
        <taxon>Bacteria</taxon>
        <taxon>Pseudomonadati</taxon>
        <taxon>Planctomycetota</taxon>
        <taxon>Planctomycetia</taxon>
        <taxon>Planctomycetales</taxon>
        <taxon>Planctomycetaceae</taxon>
        <taxon>Gimesia</taxon>
    </lineage>
</organism>
<dbReference type="InterPro" id="IPR017850">
    <property type="entry name" value="Alkaline_phosphatase_core_sf"/>
</dbReference>
<comment type="caution">
    <text evidence="2">The sequence shown here is derived from an EMBL/GenBank/DDBJ whole genome shotgun (WGS) entry which is preliminary data.</text>
</comment>